<dbReference type="InterPro" id="IPR013083">
    <property type="entry name" value="Znf_RING/FYVE/PHD"/>
</dbReference>
<protein>
    <submittedName>
        <fullName evidence="18">UBP-type domain-containing protein</fullName>
    </submittedName>
</protein>
<organism evidence="18">
    <name type="scientific">Thelazia callipaeda</name>
    <name type="common">Oriental eyeworm</name>
    <name type="synonym">Parasitic nematode</name>
    <dbReference type="NCBI Taxonomy" id="103827"/>
    <lineage>
        <taxon>Eukaryota</taxon>
        <taxon>Metazoa</taxon>
        <taxon>Ecdysozoa</taxon>
        <taxon>Nematoda</taxon>
        <taxon>Chromadorea</taxon>
        <taxon>Rhabditida</taxon>
        <taxon>Spirurina</taxon>
        <taxon>Spiruromorpha</taxon>
        <taxon>Thelazioidea</taxon>
        <taxon>Thelaziidae</taxon>
        <taxon>Thelazia</taxon>
    </lineage>
</organism>
<evidence type="ECO:0000256" key="12">
    <source>
        <dbReference type="ARBA" id="ARBA00023163"/>
    </source>
</evidence>
<keyword evidence="11" id="KW-0805">Transcription regulation</keyword>
<keyword evidence="7 14" id="KW-0863">Zinc-finger</keyword>
<evidence type="ECO:0000259" key="15">
    <source>
        <dbReference type="PROSITE" id="PS50271"/>
    </source>
</evidence>
<dbReference type="Proteomes" id="UP000276776">
    <property type="component" value="Unassembled WGS sequence"/>
</dbReference>
<dbReference type="WBParaSite" id="TCLT_0000142601-mRNA-1">
    <property type="protein sequence ID" value="TCLT_0000142601-mRNA-1"/>
    <property type="gene ID" value="TCLT_0000142601"/>
</dbReference>
<dbReference type="PANTHER" id="PTHR47665">
    <property type="entry name" value="HISTONE DEACETYLASE-LIKE PROTEIN"/>
    <property type="match status" value="1"/>
</dbReference>
<comment type="similarity">
    <text evidence="3">Belongs to the histone deacetylase family. HD type 2 subfamily.</text>
</comment>
<evidence type="ECO:0000256" key="9">
    <source>
        <dbReference type="ARBA" id="ARBA00022833"/>
    </source>
</evidence>
<dbReference type="Gene3D" id="3.30.40.10">
    <property type="entry name" value="Zinc/RING finger domain, C3HC4 (zinc finger)"/>
    <property type="match status" value="1"/>
</dbReference>
<dbReference type="PANTHER" id="PTHR47665:SF1">
    <property type="entry name" value="HISTONE DEACETYLASE-LIKE PROTEIN"/>
    <property type="match status" value="1"/>
</dbReference>
<comment type="subcellular location">
    <subcellularLocation>
        <location evidence="2">Nucleus</location>
    </subcellularLocation>
</comment>
<dbReference type="AlphaFoldDB" id="A0A0N5CMP1"/>
<keyword evidence="13" id="KW-0539">Nucleus</keyword>
<dbReference type="FunFam" id="3.30.40.10:FF:000342">
    <property type="entry name" value="Histone deacetylase 6"/>
    <property type="match status" value="1"/>
</dbReference>
<sequence>MLATTSRFPDNHLAMHTVVPLPECPHLSEVREVPPEGVNAQAHCSECGSALEQWVCLTCYQVNCSRYIEGHAVHHQIRTRHPMVLSLSDFSVWCYQCESYVHNEILFPAKNSAHISKFGVPAMEARTVLGSPGE</sequence>
<keyword evidence="17" id="KW-1185">Reference proteome</keyword>
<reference evidence="18" key="1">
    <citation type="submission" date="2017-02" db="UniProtKB">
        <authorList>
            <consortium name="WormBaseParasite"/>
        </authorList>
    </citation>
    <scope>IDENTIFICATION</scope>
</reference>
<gene>
    <name evidence="16" type="ORF">TCLT_LOCUS1427</name>
</gene>
<evidence type="ECO:0000256" key="7">
    <source>
        <dbReference type="ARBA" id="ARBA00022771"/>
    </source>
</evidence>
<evidence type="ECO:0000256" key="1">
    <source>
        <dbReference type="ARBA" id="ARBA00001947"/>
    </source>
</evidence>
<keyword evidence="10" id="KW-0156">Chromatin regulator</keyword>
<evidence type="ECO:0000256" key="5">
    <source>
        <dbReference type="ARBA" id="ARBA00022723"/>
    </source>
</evidence>
<evidence type="ECO:0000256" key="4">
    <source>
        <dbReference type="ARBA" id="ARBA00022491"/>
    </source>
</evidence>
<dbReference type="OrthoDB" id="424012at2759"/>
<dbReference type="PROSITE" id="PS50271">
    <property type="entry name" value="ZF_UBP"/>
    <property type="match status" value="1"/>
</dbReference>
<evidence type="ECO:0000256" key="8">
    <source>
        <dbReference type="ARBA" id="ARBA00022801"/>
    </source>
</evidence>
<keyword evidence="4" id="KW-0678">Repressor</keyword>
<evidence type="ECO:0000313" key="16">
    <source>
        <dbReference type="EMBL" id="VDM96858.1"/>
    </source>
</evidence>
<evidence type="ECO:0000256" key="2">
    <source>
        <dbReference type="ARBA" id="ARBA00004123"/>
    </source>
</evidence>
<keyword evidence="5" id="KW-0479">Metal-binding</keyword>
<dbReference type="GO" id="GO:0005634">
    <property type="term" value="C:nucleus"/>
    <property type="evidence" value="ECO:0007669"/>
    <property type="project" value="UniProtKB-SubCell"/>
</dbReference>
<comment type="cofactor">
    <cofactor evidence="1">
        <name>Zn(2+)</name>
        <dbReference type="ChEBI" id="CHEBI:29105"/>
    </cofactor>
</comment>
<dbReference type="InterPro" id="IPR001607">
    <property type="entry name" value="Znf_UBP"/>
</dbReference>
<dbReference type="SUPFAM" id="SSF57850">
    <property type="entry name" value="RING/U-box"/>
    <property type="match status" value="1"/>
</dbReference>
<proteinExistence type="inferred from homology"/>
<dbReference type="STRING" id="103827.A0A0N5CMP1"/>
<evidence type="ECO:0000256" key="3">
    <source>
        <dbReference type="ARBA" id="ARBA00007738"/>
    </source>
</evidence>
<feature type="domain" description="UBP-type" evidence="15">
    <location>
        <begin position="22"/>
        <end position="120"/>
    </location>
</feature>
<evidence type="ECO:0000313" key="17">
    <source>
        <dbReference type="Proteomes" id="UP000276776"/>
    </source>
</evidence>
<dbReference type="SMART" id="SM00290">
    <property type="entry name" value="ZnF_UBP"/>
    <property type="match status" value="1"/>
</dbReference>
<keyword evidence="6" id="KW-0677">Repeat</keyword>
<name>A0A0N5CMP1_THECL</name>
<evidence type="ECO:0000256" key="14">
    <source>
        <dbReference type="PROSITE-ProRule" id="PRU00502"/>
    </source>
</evidence>
<evidence type="ECO:0000256" key="10">
    <source>
        <dbReference type="ARBA" id="ARBA00022853"/>
    </source>
</evidence>
<dbReference type="GO" id="GO:0016787">
    <property type="term" value="F:hydrolase activity"/>
    <property type="evidence" value="ECO:0007669"/>
    <property type="project" value="UniProtKB-KW"/>
</dbReference>
<evidence type="ECO:0000313" key="18">
    <source>
        <dbReference type="WBParaSite" id="TCLT_0000142601-mRNA-1"/>
    </source>
</evidence>
<keyword evidence="8" id="KW-0378">Hydrolase</keyword>
<evidence type="ECO:0000256" key="13">
    <source>
        <dbReference type="ARBA" id="ARBA00023242"/>
    </source>
</evidence>
<reference evidence="16 17" key="2">
    <citation type="submission" date="2018-11" db="EMBL/GenBank/DDBJ databases">
        <authorList>
            <consortium name="Pathogen Informatics"/>
        </authorList>
    </citation>
    <scope>NUCLEOTIDE SEQUENCE [LARGE SCALE GENOMIC DNA]</scope>
</reference>
<evidence type="ECO:0000256" key="11">
    <source>
        <dbReference type="ARBA" id="ARBA00023015"/>
    </source>
</evidence>
<evidence type="ECO:0000256" key="6">
    <source>
        <dbReference type="ARBA" id="ARBA00022737"/>
    </source>
</evidence>
<dbReference type="GO" id="GO:0008270">
    <property type="term" value="F:zinc ion binding"/>
    <property type="evidence" value="ECO:0007669"/>
    <property type="project" value="UniProtKB-KW"/>
</dbReference>
<keyword evidence="12" id="KW-0804">Transcription</keyword>
<dbReference type="OMA" id="NRCQHPS"/>
<dbReference type="Pfam" id="PF02148">
    <property type="entry name" value="zf-UBP"/>
    <property type="match status" value="1"/>
</dbReference>
<dbReference type="GO" id="GO:0006325">
    <property type="term" value="P:chromatin organization"/>
    <property type="evidence" value="ECO:0007669"/>
    <property type="project" value="UniProtKB-KW"/>
</dbReference>
<accession>A0A0N5CMP1</accession>
<keyword evidence="9" id="KW-0862">Zinc</keyword>
<dbReference type="EMBL" id="UYYF01000182">
    <property type="protein sequence ID" value="VDM96858.1"/>
    <property type="molecule type" value="Genomic_DNA"/>
</dbReference>